<dbReference type="EMBL" id="ADLD01000013">
    <property type="protein sequence ID" value="EHB91798.1"/>
    <property type="molecule type" value="Genomic_DNA"/>
</dbReference>
<keyword evidence="6" id="KW-0472">Membrane</keyword>
<dbReference type="STRING" id="742725.HMPREF9450_01847"/>
<evidence type="ECO:0000256" key="6">
    <source>
        <dbReference type="ARBA" id="ARBA00023136"/>
    </source>
</evidence>
<evidence type="ECO:0000256" key="7">
    <source>
        <dbReference type="ARBA" id="ARBA00023237"/>
    </source>
</evidence>
<evidence type="ECO:0000256" key="3">
    <source>
        <dbReference type="ARBA" id="ARBA00022448"/>
    </source>
</evidence>
<keyword evidence="4" id="KW-1134">Transmembrane beta strand</keyword>
<comment type="caution">
    <text evidence="8">The sequence shown here is derived from an EMBL/GenBank/DDBJ whole genome shotgun (WGS) entry which is preliminary data.</text>
</comment>
<keyword evidence="9" id="KW-1185">Reference proteome</keyword>
<sequence length="489" mass="54695">MTMLYKTYPIIRRVTGFGLLGLGLSCLPAVAQERPLELSLEQSLKMLHEGNRSLQIAGKEVEMAESEHRRTSSFWYPMLNVTGAYVHMSNPVEVKQPLNQFTDPAKDFIHSVLPDDQLISSILDKIGSYSLRFPLAPQNVSTIDANLTWPIFAGGKRIYAGRITRSMVSIAEENRGQVDATVQAMLVESYFAVRLGQRVVDVREQTLRSLEKHYQNALKLEANGMIDKAERLFVQVNMDEARRELESARSDLGVAQSALKAIIRVDSAEIHPVSPLFINDTLPPVAYFKGEVGDNNYVVNQLKLQDDIADNQLRIGRAGYVPTIALMGKQTLYSNGIQKNLIPRTFVGVGFTWNLFDGLDREQKIRQAKITKQTVGITRDKAIDDISVGIDKFYSQMQNALSSVNALNTTIELSRELVRMRKKAFTEGMATSTEVVDAEVMLSKVEIASLLAFYQYDVALINLLSACGIPDTFRNYSETGRSEHFVFAP</sequence>
<protein>
    <recommendedName>
        <fullName evidence="10">Outer membrane efflux protein</fullName>
    </recommendedName>
</protein>
<dbReference type="HOGENOM" id="CLU_012817_9_0_10"/>
<dbReference type="GO" id="GO:1990281">
    <property type="term" value="C:efflux pump complex"/>
    <property type="evidence" value="ECO:0007669"/>
    <property type="project" value="TreeGrafter"/>
</dbReference>
<comment type="subcellular location">
    <subcellularLocation>
        <location evidence="1">Cell outer membrane</location>
    </subcellularLocation>
</comment>
<dbReference type="GO" id="GO:0015288">
    <property type="term" value="F:porin activity"/>
    <property type="evidence" value="ECO:0007669"/>
    <property type="project" value="TreeGrafter"/>
</dbReference>
<accession>G5HB32</accession>
<keyword evidence="7" id="KW-0998">Cell outer membrane</keyword>
<dbReference type="Gene3D" id="1.20.1600.10">
    <property type="entry name" value="Outer membrane efflux proteins (OEP)"/>
    <property type="match status" value="1"/>
</dbReference>
<evidence type="ECO:0000313" key="9">
    <source>
        <dbReference type="Proteomes" id="UP000006008"/>
    </source>
</evidence>
<reference evidence="8 9" key="1">
    <citation type="submission" date="2011-08" db="EMBL/GenBank/DDBJ databases">
        <title>The Genome Sequence of Alistipes indistinctus YIT 12060.</title>
        <authorList>
            <consortium name="The Broad Institute Genome Sequencing Platform"/>
            <person name="Earl A."/>
            <person name="Ward D."/>
            <person name="Feldgarden M."/>
            <person name="Gevers D."/>
            <person name="Morotomi M."/>
            <person name="Young S.K."/>
            <person name="Zeng Q."/>
            <person name="Gargeya S."/>
            <person name="Fitzgerald M."/>
            <person name="Haas B."/>
            <person name="Abouelleil A."/>
            <person name="Alvarado L."/>
            <person name="Arachchi H.M."/>
            <person name="Berlin A."/>
            <person name="Brown A."/>
            <person name="Chapman S.B."/>
            <person name="Chen Z."/>
            <person name="Dunbar C."/>
            <person name="Freedman E."/>
            <person name="Gearin G."/>
            <person name="Gellesch M."/>
            <person name="Goldberg J."/>
            <person name="Griggs A."/>
            <person name="Gujja S."/>
            <person name="Heiman D."/>
            <person name="Howarth C."/>
            <person name="Larson L."/>
            <person name="Lui A."/>
            <person name="MacDonald P.J.P."/>
            <person name="Montmayeur A."/>
            <person name="Murphy C."/>
            <person name="Neiman D."/>
            <person name="Pearson M."/>
            <person name="Priest M."/>
            <person name="Roberts A."/>
            <person name="Saif S."/>
            <person name="Shea T."/>
            <person name="Shenoy N."/>
            <person name="Sisk P."/>
            <person name="Stolte C."/>
            <person name="Sykes S."/>
            <person name="Wortman J."/>
            <person name="Nusbaum C."/>
            <person name="Birren B."/>
        </authorList>
    </citation>
    <scope>NUCLEOTIDE SEQUENCE [LARGE SCALE GENOMIC DNA]</scope>
    <source>
        <strain evidence="8 9">YIT 12060</strain>
    </source>
</reference>
<gene>
    <name evidence="8" type="ORF">HMPREF9450_01847</name>
</gene>
<keyword evidence="3" id="KW-0813">Transport</keyword>
<evidence type="ECO:0000256" key="2">
    <source>
        <dbReference type="ARBA" id="ARBA00007613"/>
    </source>
</evidence>
<dbReference type="Proteomes" id="UP000006008">
    <property type="component" value="Unassembled WGS sequence"/>
</dbReference>
<dbReference type="PANTHER" id="PTHR30026">
    <property type="entry name" value="OUTER MEMBRANE PROTEIN TOLC"/>
    <property type="match status" value="1"/>
</dbReference>
<dbReference type="Pfam" id="PF02321">
    <property type="entry name" value="OEP"/>
    <property type="match status" value="2"/>
</dbReference>
<dbReference type="PROSITE" id="PS51257">
    <property type="entry name" value="PROKAR_LIPOPROTEIN"/>
    <property type="match status" value="1"/>
</dbReference>
<dbReference type="InterPro" id="IPR051906">
    <property type="entry name" value="TolC-like"/>
</dbReference>
<organism evidence="8 9">
    <name type="scientific">Alistipes indistinctus YIT 12060</name>
    <dbReference type="NCBI Taxonomy" id="742725"/>
    <lineage>
        <taxon>Bacteria</taxon>
        <taxon>Pseudomonadati</taxon>
        <taxon>Bacteroidota</taxon>
        <taxon>Bacteroidia</taxon>
        <taxon>Bacteroidales</taxon>
        <taxon>Rikenellaceae</taxon>
        <taxon>Alistipes</taxon>
    </lineage>
</organism>
<comment type="similarity">
    <text evidence="2">Belongs to the outer membrane factor (OMF) (TC 1.B.17) family.</text>
</comment>
<dbReference type="eggNOG" id="COG1538">
    <property type="taxonomic scope" value="Bacteria"/>
</dbReference>
<dbReference type="SUPFAM" id="SSF56954">
    <property type="entry name" value="Outer membrane efflux proteins (OEP)"/>
    <property type="match status" value="1"/>
</dbReference>
<evidence type="ECO:0000256" key="4">
    <source>
        <dbReference type="ARBA" id="ARBA00022452"/>
    </source>
</evidence>
<dbReference type="PANTHER" id="PTHR30026:SF5">
    <property type="entry name" value="ABC-TYPE EFFLUX SYSTEM SECRETIN COMPONENT"/>
    <property type="match status" value="1"/>
</dbReference>
<dbReference type="PATRIC" id="fig|742725.3.peg.1943"/>
<keyword evidence="5" id="KW-0812">Transmembrane</keyword>
<dbReference type="GO" id="GO:0015562">
    <property type="term" value="F:efflux transmembrane transporter activity"/>
    <property type="evidence" value="ECO:0007669"/>
    <property type="project" value="InterPro"/>
</dbReference>
<dbReference type="InterPro" id="IPR003423">
    <property type="entry name" value="OMP_efflux"/>
</dbReference>
<evidence type="ECO:0008006" key="10">
    <source>
        <dbReference type="Google" id="ProtNLM"/>
    </source>
</evidence>
<evidence type="ECO:0000313" key="8">
    <source>
        <dbReference type="EMBL" id="EHB91798.1"/>
    </source>
</evidence>
<dbReference type="AlphaFoldDB" id="G5HB32"/>
<name>G5HB32_9BACT</name>
<proteinExistence type="inferred from homology"/>
<evidence type="ECO:0000256" key="1">
    <source>
        <dbReference type="ARBA" id="ARBA00004442"/>
    </source>
</evidence>
<dbReference type="GO" id="GO:0009279">
    <property type="term" value="C:cell outer membrane"/>
    <property type="evidence" value="ECO:0007669"/>
    <property type="project" value="UniProtKB-SubCell"/>
</dbReference>
<evidence type="ECO:0000256" key="5">
    <source>
        <dbReference type="ARBA" id="ARBA00022692"/>
    </source>
</evidence>